<feature type="compositionally biased region" description="Basic and acidic residues" evidence="1">
    <location>
        <begin position="509"/>
        <end position="533"/>
    </location>
</feature>
<dbReference type="PANTHER" id="PTHR12844:SF42">
    <property type="entry name" value="CONNECTOR ENHANCER OF KSR PROTEIN CNK"/>
    <property type="match status" value="1"/>
</dbReference>
<feature type="region of interest" description="Disordered" evidence="1">
    <location>
        <begin position="309"/>
        <end position="337"/>
    </location>
</feature>
<feature type="domain" description="CRIC" evidence="3">
    <location>
        <begin position="82"/>
        <end position="178"/>
    </location>
</feature>
<evidence type="ECO:0000313" key="5">
    <source>
        <dbReference type="Proteomes" id="UP000678499"/>
    </source>
</evidence>
<dbReference type="AlphaFoldDB" id="A0A7R9BMU2"/>
<dbReference type="InterPro" id="IPR017874">
    <property type="entry name" value="CRIC_domain"/>
</dbReference>
<evidence type="ECO:0000313" key="4">
    <source>
        <dbReference type="EMBL" id="CAD7277156.1"/>
    </source>
</evidence>
<dbReference type="Pfam" id="PF10534">
    <property type="entry name" value="CRIC_ras_sig"/>
    <property type="match status" value="1"/>
</dbReference>
<organism evidence="4">
    <name type="scientific">Notodromas monacha</name>
    <dbReference type="NCBI Taxonomy" id="399045"/>
    <lineage>
        <taxon>Eukaryota</taxon>
        <taxon>Metazoa</taxon>
        <taxon>Ecdysozoa</taxon>
        <taxon>Arthropoda</taxon>
        <taxon>Crustacea</taxon>
        <taxon>Oligostraca</taxon>
        <taxon>Ostracoda</taxon>
        <taxon>Podocopa</taxon>
        <taxon>Podocopida</taxon>
        <taxon>Cypridocopina</taxon>
        <taxon>Cypridoidea</taxon>
        <taxon>Cyprididae</taxon>
        <taxon>Notodromas</taxon>
    </lineage>
</organism>
<sequence>MAMLLVEKWTPLEVGAWVKGLEDPVSHYASVLIEKGINGKRLFMLDPSDFESLGIWKIGHQETILAAIDVLRRTNFSAGRETLQMLFLELGTKARSLARELELRLSFQTASGPRAGDKIATATIAAVDDILTCLKSVLSWLDNPPFNELPVLRDKIKPGFLIIGTELATTGQRDSFAEEPERFICKLCSQLFNTCEDIVQNSRESLLIQPAMVEVATIRKRTPHDPHSKLGIVIHSSHAGRHCVGEIRQHSPAFCCRLLEEGSEILQVNYQTIVGWQNAKVREILEVGMPSTGGMLEVVLTLRKAPRHSQLSITSSNGVGPWQHRSPPPPPGSFNLDVSYGAQFLTNRCNYRTEPRRRVRKDEVSSVGAIPDRATPQAAPKAARTSSNASVARKGDTSKENTHPVTSPSAPPPRASPEVYEDEQTTSDENTVAENVAVNGYVEPNPLRAKQQSVLTRRATVIGLPEKAVVVIQETSGESSAVKRTGRTSSEPPPPPPPPLPPKSARVAAESKKNHTEIGRRRAAEDKENDNAARPKPLPRTKRPVPAERTTVPTRRSSERRPKAPPLCETGRKMRSEDGSVPPPLPRRASISLSGSPSASSDKIHRRSGRYLSGDDHYRDGSAEKLWQESLRNSDYQNQPRSLTGSTTGLHAEPERPMSATNRQYFYQHATRAMSHGMGLHHHSTGDHVTPSIGTLTRGGSMKTESRKSRASSEPVGPSPRGSLKRTALYQPPPIRGFPGSPMRPAFEMSLDGSRNAPQRSASAKPAKKTVQDSPRRRGSKSGVERGDELKNFGRHEYSLRPQLPPPRSSQGHELDTSASTRFEGSPSVIIPPSPLRRPLSPAAMLFSEPSTKI</sequence>
<dbReference type="EMBL" id="CAJPEX010000810">
    <property type="protein sequence ID" value="CAG0917308.1"/>
    <property type="molecule type" value="Genomic_DNA"/>
</dbReference>
<dbReference type="InterPro" id="IPR001660">
    <property type="entry name" value="SAM"/>
</dbReference>
<dbReference type="PANTHER" id="PTHR12844">
    <property type="entry name" value="CONNECTOR ENCHANCER OF KINASE SUPPRESSOR OF RAS"/>
    <property type="match status" value="1"/>
</dbReference>
<evidence type="ECO:0000256" key="1">
    <source>
        <dbReference type="SAM" id="MobiDB-lite"/>
    </source>
</evidence>
<dbReference type="InterPro" id="IPR036034">
    <property type="entry name" value="PDZ_sf"/>
</dbReference>
<feature type="compositionally biased region" description="Polar residues" evidence="1">
    <location>
        <begin position="309"/>
        <end position="318"/>
    </location>
</feature>
<dbReference type="SMART" id="SM00454">
    <property type="entry name" value="SAM"/>
    <property type="match status" value="1"/>
</dbReference>
<dbReference type="OrthoDB" id="74412at2759"/>
<feature type="domain" description="SAM" evidence="2">
    <location>
        <begin position="9"/>
        <end position="74"/>
    </location>
</feature>
<reference evidence="4" key="1">
    <citation type="submission" date="2020-11" db="EMBL/GenBank/DDBJ databases">
        <authorList>
            <person name="Tran Van P."/>
        </authorList>
    </citation>
    <scope>NUCLEOTIDE SEQUENCE</scope>
</reference>
<dbReference type="Gene3D" id="2.30.42.10">
    <property type="match status" value="1"/>
</dbReference>
<name>A0A7R9BMU2_9CRUS</name>
<dbReference type="SUPFAM" id="SSF50156">
    <property type="entry name" value="PDZ domain-like"/>
    <property type="match status" value="1"/>
</dbReference>
<dbReference type="InterPro" id="IPR051566">
    <property type="entry name" value="CNKSR"/>
</dbReference>
<dbReference type="PROSITE" id="PS51290">
    <property type="entry name" value="CRIC"/>
    <property type="match status" value="1"/>
</dbReference>
<feature type="region of interest" description="Disordered" evidence="1">
    <location>
        <begin position="475"/>
        <end position="854"/>
    </location>
</feature>
<protein>
    <recommendedName>
        <fullName evidence="6">Connector enhancer of kinase suppressor of ras 2</fullName>
    </recommendedName>
</protein>
<dbReference type="InterPro" id="IPR013761">
    <property type="entry name" value="SAM/pointed_sf"/>
</dbReference>
<evidence type="ECO:0008006" key="6">
    <source>
        <dbReference type="Google" id="ProtNLM"/>
    </source>
</evidence>
<dbReference type="SUPFAM" id="SSF47769">
    <property type="entry name" value="SAM/Pointed domain"/>
    <property type="match status" value="1"/>
</dbReference>
<feature type="compositionally biased region" description="Pro residues" evidence="1">
    <location>
        <begin position="491"/>
        <end position="502"/>
    </location>
</feature>
<dbReference type="PROSITE" id="PS50105">
    <property type="entry name" value="SAM_DOMAIN"/>
    <property type="match status" value="1"/>
</dbReference>
<dbReference type="Pfam" id="PF00536">
    <property type="entry name" value="SAM_1"/>
    <property type="match status" value="1"/>
</dbReference>
<feature type="compositionally biased region" description="Polar residues" evidence="1">
    <location>
        <begin position="630"/>
        <end position="649"/>
    </location>
</feature>
<dbReference type="Gene3D" id="1.10.150.50">
    <property type="entry name" value="Transcription Factor, Ets-1"/>
    <property type="match status" value="1"/>
</dbReference>
<gene>
    <name evidence="4" type="ORF">NMOB1V02_LOCUS4895</name>
</gene>
<evidence type="ECO:0000259" key="3">
    <source>
        <dbReference type="PROSITE" id="PS51290"/>
    </source>
</evidence>
<feature type="compositionally biased region" description="Basic and acidic residues" evidence="1">
    <location>
        <begin position="351"/>
        <end position="364"/>
    </location>
</feature>
<accession>A0A7R9BMU2</accession>
<keyword evidence="5" id="KW-1185">Reference proteome</keyword>
<evidence type="ECO:0000259" key="2">
    <source>
        <dbReference type="PROSITE" id="PS50105"/>
    </source>
</evidence>
<feature type="compositionally biased region" description="Low complexity" evidence="1">
    <location>
        <begin position="590"/>
        <end position="601"/>
    </location>
</feature>
<feature type="compositionally biased region" description="Basic and acidic residues" evidence="1">
    <location>
        <begin position="393"/>
        <end position="402"/>
    </location>
</feature>
<feature type="compositionally biased region" description="Basic and acidic residues" evidence="1">
    <location>
        <begin position="613"/>
        <end position="627"/>
    </location>
</feature>
<dbReference type="Proteomes" id="UP000678499">
    <property type="component" value="Unassembled WGS sequence"/>
</dbReference>
<feature type="region of interest" description="Disordered" evidence="1">
    <location>
        <begin position="351"/>
        <end position="429"/>
    </location>
</feature>
<dbReference type="EMBL" id="OA882847">
    <property type="protein sequence ID" value="CAD7277156.1"/>
    <property type="molecule type" value="Genomic_DNA"/>
</dbReference>
<proteinExistence type="predicted"/>
<feature type="compositionally biased region" description="Basic and acidic residues" evidence="1">
    <location>
        <begin position="783"/>
        <end position="799"/>
    </location>
</feature>